<feature type="binding site" evidence="2">
    <location>
        <position position="55"/>
    </location>
    <ligand>
        <name>substrate</name>
    </ligand>
</feature>
<dbReference type="InterPro" id="IPR001441">
    <property type="entry name" value="UPP_synth-like"/>
</dbReference>
<name>A0A1I1FD86_9LACO</name>
<dbReference type="AlphaFoldDB" id="A0A1I1FD86"/>
<feature type="active site" description="Proton acceptor" evidence="2">
    <location>
        <position position="86"/>
    </location>
</feature>
<comment type="subunit">
    <text evidence="2">Homodimer.</text>
</comment>
<reference evidence="3 4" key="1">
    <citation type="submission" date="2016-10" db="EMBL/GenBank/DDBJ databases">
        <authorList>
            <person name="de Groot N.N."/>
        </authorList>
    </citation>
    <scope>NUCLEOTIDE SEQUENCE [LARGE SCALE GENOMIC DNA]</scope>
    <source>
        <strain evidence="3 4">DSM 19113</strain>
    </source>
</reference>
<dbReference type="GO" id="GO:0008834">
    <property type="term" value="F:ditrans,polycis-undecaprenyl-diphosphate synthase [(2E,6E)-farnesyl-diphosphate specific] activity"/>
    <property type="evidence" value="ECO:0007669"/>
    <property type="project" value="TreeGrafter"/>
</dbReference>
<dbReference type="GO" id="GO:0016094">
    <property type="term" value="P:polyprenol biosynthetic process"/>
    <property type="evidence" value="ECO:0007669"/>
    <property type="project" value="TreeGrafter"/>
</dbReference>
<dbReference type="SUPFAM" id="SSF64005">
    <property type="entry name" value="Undecaprenyl diphosphate synthase"/>
    <property type="match status" value="1"/>
</dbReference>
<evidence type="ECO:0000256" key="1">
    <source>
        <dbReference type="ARBA" id="ARBA00022679"/>
    </source>
</evidence>
<dbReference type="GO" id="GO:0005829">
    <property type="term" value="C:cytosol"/>
    <property type="evidence" value="ECO:0007669"/>
    <property type="project" value="TreeGrafter"/>
</dbReference>
<dbReference type="STRING" id="283737.SAMN05660453_0765"/>
<dbReference type="NCBIfam" id="NF011405">
    <property type="entry name" value="PRK14830.1"/>
    <property type="match status" value="1"/>
</dbReference>
<feature type="binding site" evidence="2">
    <location>
        <position position="38"/>
    </location>
    <ligand>
        <name>Mg(2+)</name>
        <dbReference type="ChEBI" id="CHEBI:18420"/>
    </ligand>
</feature>
<feature type="binding site" evidence="2">
    <location>
        <begin position="39"/>
        <end position="42"/>
    </location>
    <ligand>
        <name>substrate</name>
    </ligand>
</feature>
<comment type="similarity">
    <text evidence="2">Belongs to the UPP synthase family.</text>
</comment>
<proteinExistence type="inferred from homology"/>
<dbReference type="HAMAP" id="MF_01139">
    <property type="entry name" value="ISPT"/>
    <property type="match status" value="1"/>
</dbReference>
<keyword evidence="2" id="KW-0460">Magnesium</keyword>
<feature type="binding site" evidence="2">
    <location>
        <position position="43"/>
    </location>
    <ligand>
        <name>substrate</name>
    </ligand>
</feature>
<keyword evidence="1 2" id="KW-0808">Transferase</keyword>
<evidence type="ECO:0000313" key="3">
    <source>
        <dbReference type="EMBL" id="SFB97357.1"/>
    </source>
</evidence>
<feature type="binding site" evidence="2">
    <location>
        <position position="228"/>
    </location>
    <ligand>
        <name>Mg(2+)</name>
        <dbReference type="ChEBI" id="CHEBI:18420"/>
    </ligand>
</feature>
<feature type="binding site" evidence="2">
    <location>
        <position position="51"/>
    </location>
    <ligand>
        <name>substrate</name>
    </ligand>
</feature>
<feature type="active site" evidence="2">
    <location>
        <position position="38"/>
    </location>
</feature>
<dbReference type="EMBL" id="FOLI01000002">
    <property type="protein sequence ID" value="SFB97357.1"/>
    <property type="molecule type" value="Genomic_DNA"/>
</dbReference>
<dbReference type="EC" id="2.5.1.-" evidence="2"/>
<dbReference type="Gene3D" id="3.40.1180.10">
    <property type="entry name" value="Decaprenyl diphosphate synthase-like"/>
    <property type="match status" value="1"/>
</dbReference>
<dbReference type="NCBIfam" id="TIGR00055">
    <property type="entry name" value="uppS"/>
    <property type="match status" value="1"/>
</dbReference>
<dbReference type="PROSITE" id="PS01066">
    <property type="entry name" value="UPP_SYNTHASE"/>
    <property type="match status" value="1"/>
</dbReference>
<dbReference type="Proteomes" id="UP000199376">
    <property type="component" value="Unassembled WGS sequence"/>
</dbReference>
<organism evidence="3 4">
    <name type="scientific">Fructobacillus durionis</name>
    <dbReference type="NCBI Taxonomy" id="283737"/>
    <lineage>
        <taxon>Bacteria</taxon>
        <taxon>Bacillati</taxon>
        <taxon>Bacillota</taxon>
        <taxon>Bacilli</taxon>
        <taxon>Lactobacillales</taxon>
        <taxon>Lactobacillaceae</taxon>
        <taxon>Fructobacillus</taxon>
    </lineage>
</organism>
<dbReference type="PANTHER" id="PTHR10291">
    <property type="entry name" value="DEHYDRODOLICHYL DIPHOSPHATE SYNTHASE FAMILY MEMBER"/>
    <property type="match status" value="1"/>
</dbReference>
<feature type="binding site" evidence="2">
    <location>
        <position position="89"/>
    </location>
    <ligand>
        <name>substrate</name>
    </ligand>
</feature>
<feature type="binding site" evidence="2">
    <location>
        <position position="87"/>
    </location>
    <ligand>
        <name>substrate</name>
    </ligand>
</feature>
<feature type="binding site" evidence="2">
    <location>
        <begin position="215"/>
        <end position="217"/>
    </location>
    <ligand>
        <name>substrate</name>
    </ligand>
</feature>
<dbReference type="FunFam" id="3.40.1180.10:FF:000001">
    <property type="entry name" value="(2E,6E)-farnesyl-diphosphate-specific ditrans,polycis-undecaprenyl-diphosphate synthase"/>
    <property type="match status" value="1"/>
</dbReference>
<dbReference type="PANTHER" id="PTHR10291:SF0">
    <property type="entry name" value="DEHYDRODOLICHYL DIPHOSPHATE SYNTHASE 2"/>
    <property type="match status" value="1"/>
</dbReference>
<dbReference type="InterPro" id="IPR036424">
    <property type="entry name" value="UPP_synth-like_sf"/>
</dbReference>
<dbReference type="OrthoDB" id="4191603at2"/>
<comment type="cofactor">
    <cofactor evidence="2">
        <name>Mg(2+)</name>
        <dbReference type="ChEBI" id="CHEBI:18420"/>
    </cofactor>
    <text evidence="2">Binds 2 magnesium ions per subunit.</text>
</comment>
<dbReference type="RefSeq" id="WP_091502232.1">
    <property type="nucleotide sequence ID" value="NZ_FOLI01000002.1"/>
</dbReference>
<gene>
    <name evidence="3" type="ORF">SAMN05660453_0765</name>
</gene>
<dbReference type="InterPro" id="IPR018520">
    <property type="entry name" value="UPP_synth-like_CS"/>
</dbReference>
<sequence length="263" mass="29113">MSFFSGMFSTKKAASPSFEAALAAGEYKVPKHLAIIMDGNGRWAKKRHLPRVAGHKEGMETVKRVTRLASKAGVQVLTVYAFSTENWSRPNDEVKFLMKLPVTFFDTFVPELIEQNVKVETIGDIDRLPEATKQAVIEAKADTAQNTGLILNFALNYGGQQEIADAAAALAERVAAGELQPEDINKDLLASELTTGFLGDLANPDLIVRTSGEERLSNFLPYQAAYSEFYFTDVFWPDFDQADFEAALAAYTKRDRRFGKVKA</sequence>
<keyword evidence="4" id="KW-1185">Reference proteome</keyword>
<accession>A0A1I1FD86</accession>
<protein>
    <recommendedName>
        <fullName evidence="2">Isoprenyl transferase</fullName>
        <ecNumber evidence="2">2.5.1.-</ecNumber>
    </recommendedName>
</protein>
<dbReference type="GO" id="GO:0000287">
    <property type="term" value="F:magnesium ion binding"/>
    <property type="evidence" value="ECO:0007669"/>
    <property type="project" value="UniProtKB-UniRule"/>
</dbReference>
<keyword evidence="2" id="KW-0479">Metal-binding</keyword>
<dbReference type="CDD" id="cd00475">
    <property type="entry name" value="Cis_IPPS"/>
    <property type="match status" value="1"/>
</dbReference>
<dbReference type="GO" id="GO:0030145">
    <property type="term" value="F:manganese ion binding"/>
    <property type="evidence" value="ECO:0007669"/>
    <property type="project" value="TreeGrafter"/>
</dbReference>
<evidence type="ECO:0000313" key="4">
    <source>
        <dbReference type="Proteomes" id="UP000199376"/>
    </source>
</evidence>
<evidence type="ECO:0000256" key="2">
    <source>
        <dbReference type="HAMAP-Rule" id="MF_01139"/>
    </source>
</evidence>
<dbReference type="Pfam" id="PF01255">
    <property type="entry name" value="Prenyltransf"/>
    <property type="match status" value="1"/>
</dbReference>
<feature type="binding site" evidence="2">
    <location>
        <position position="209"/>
    </location>
    <ligand>
        <name>substrate</name>
    </ligand>
</feature>
<feature type="binding site" evidence="2">
    <location>
        <begin position="83"/>
        <end position="85"/>
    </location>
    <ligand>
        <name>substrate</name>
    </ligand>
</feature>
<comment type="function">
    <text evidence="2">Catalyzes the condensation of isopentenyl diphosphate (IPP) with allylic pyrophosphates generating different type of terpenoids.</text>
</comment>